<comment type="subcellular location">
    <subcellularLocation>
        <location evidence="1">Membrane</location>
        <topology evidence="1">Multi-pass membrane protein</topology>
    </subcellularLocation>
</comment>
<evidence type="ECO:0000313" key="11">
    <source>
        <dbReference type="EMBL" id="KAK6529169.1"/>
    </source>
</evidence>
<feature type="transmembrane region" description="Helical" evidence="8">
    <location>
        <begin position="298"/>
        <end position="319"/>
    </location>
</feature>
<feature type="transmembrane region" description="Helical" evidence="8">
    <location>
        <begin position="78"/>
        <end position="104"/>
    </location>
</feature>
<evidence type="ECO:0000313" key="12">
    <source>
        <dbReference type="Proteomes" id="UP001365542"/>
    </source>
</evidence>
<feature type="transmembrane region" description="Helical" evidence="8">
    <location>
        <begin position="146"/>
        <end position="169"/>
    </location>
</feature>
<evidence type="ECO:0000256" key="2">
    <source>
        <dbReference type="ARBA" id="ARBA00010593"/>
    </source>
</evidence>
<feature type="compositionally biased region" description="Low complexity" evidence="7">
    <location>
        <begin position="1079"/>
        <end position="1102"/>
    </location>
</feature>
<dbReference type="PANTHER" id="PTHR11827:SF72">
    <property type="entry name" value="GH08340P"/>
    <property type="match status" value="1"/>
</dbReference>
<feature type="transmembrane region" description="Helical" evidence="8">
    <location>
        <begin position="234"/>
        <end position="253"/>
    </location>
</feature>
<dbReference type="InterPro" id="IPR004842">
    <property type="entry name" value="SLC12A_fam"/>
</dbReference>
<evidence type="ECO:0008006" key="13">
    <source>
        <dbReference type="Google" id="ProtNLM"/>
    </source>
</evidence>
<dbReference type="Pfam" id="PF03522">
    <property type="entry name" value="SLC12"/>
    <property type="match status" value="1"/>
</dbReference>
<feature type="compositionally biased region" description="Basic and acidic residues" evidence="7">
    <location>
        <begin position="1007"/>
        <end position="1018"/>
    </location>
</feature>
<proteinExistence type="inferred from homology"/>
<dbReference type="GO" id="GO:0055064">
    <property type="term" value="P:chloride ion homeostasis"/>
    <property type="evidence" value="ECO:0007669"/>
    <property type="project" value="TreeGrafter"/>
</dbReference>
<dbReference type="InterPro" id="IPR004841">
    <property type="entry name" value="AA-permease/SLC12A_dom"/>
</dbReference>
<dbReference type="InterPro" id="IPR018491">
    <property type="entry name" value="SLC12_C"/>
</dbReference>
<dbReference type="GO" id="GO:0006884">
    <property type="term" value="P:cell volume homeostasis"/>
    <property type="evidence" value="ECO:0007669"/>
    <property type="project" value="TreeGrafter"/>
</dbReference>
<feature type="region of interest" description="Disordered" evidence="7">
    <location>
        <begin position="931"/>
        <end position="1024"/>
    </location>
</feature>
<accession>A0AAV9WZ98</accession>
<dbReference type="Gene3D" id="1.20.1740.10">
    <property type="entry name" value="Amino acid/polyamine transporter I"/>
    <property type="match status" value="1"/>
</dbReference>
<evidence type="ECO:0000256" key="3">
    <source>
        <dbReference type="ARBA" id="ARBA00022448"/>
    </source>
</evidence>
<comment type="caution">
    <text evidence="11">The sequence shown here is derived from an EMBL/GenBank/DDBJ whole genome shotgun (WGS) entry which is preliminary data.</text>
</comment>
<comment type="similarity">
    <text evidence="2">Belongs to the SLC12A transporter family.</text>
</comment>
<feature type="compositionally biased region" description="Polar residues" evidence="7">
    <location>
        <begin position="946"/>
        <end position="955"/>
    </location>
</feature>
<evidence type="ECO:0000256" key="8">
    <source>
        <dbReference type="SAM" id="Phobius"/>
    </source>
</evidence>
<feature type="compositionally biased region" description="Polar residues" evidence="7">
    <location>
        <begin position="1045"/>
        <end position="1065"/>
    </location>
</feature>
<feature type="compositionally biased region" description="Acidic residues" evidence="7">
    <location>
        <begin position="963"/>
        <end position="974"/>
    </location>
</feature>
<dbReference type="AlphaFoldDB" id="A0AAV9WZ98"/>
<feature type="compositionally biased region" description="Acidic residues" evidence="7">
    <location>
        <begin position="993"/>
        <end position="1002"/>
    </location>
</feature>
<feature type="transmembrane region" description="Helical" evidence="8">
    <location>
        <begin position="447"/>
        <end position="468"/>
    </location>
</feature>
<dbReference type="Pfam" id="PF00324">
    <property type="entry name" value="AA_permease"/>
    <property type="match status" value="1"/>
</dbReference>
<evidence type="ECO:0000256" key="4">
    <source>
        <dbReference type="ARBA" id="ARBA00022692"/>
    </source>
</evidence>
<feature type="transmembrane region" description="Helical" evidence="8">
    <location>
        <begin position="480"/>
        <end position="498"/>
    </location>
</feature>
<feature type="region of interest" description="Disordered" evidence="7">
    <location>
        <begin position="1036"/>
        <end position="1152"/>
    </location>
</feature>
<feature type="domain" description="Amino acid permease/ SLC12A" evidence="9">
    <location>
        <begin position="84"/>
        <end position="561"/>
    </location>
</feature>
<evidence type="ECO:0000259" key="9">
    <source>
        <dbReference type="Pfam" id="PF00324"/>
    </source>
</evidence>
<feature type="transmembrane region" description="Helical" evidence="8">
    <location>
        <begin position="207"/>
        <end position="227"/>
    </location>
</feature>
<feature type="compositionally biased region" description="Low complexity" evidence="7">
    <location>
        <begin position="975"/>
        <end position="989"/>
    </location>
</feature>
<organism evidence="11 12">
    <name type="scientific">Orbilia ellipsospora</name>
    <dbReference type="NCBI Taxonomy" id="2528407"/>
    <lineage>
        <taxon>Eukaryota</taxon>
        <taxon>Fungi</taxon>
        <taxon>Dikarya</taxon>
        <taxon>Ascomycota</taxon>
        <taxon>Pezizomycotina</taxon>
        <taxon>Orbiliomycetes</taxon>
        <taxon>Orbiliales</taxon>
        <taxon>Orbiliaceae</taxon>
        <taxon>Orbilia</taxon>
    </lineage>
</organism>
<feature type="domain" description="SLC12A transporter C-terminal" evidence="10">
    <location>
        <begin position="572"/>
        <end position="656"/>
    </location>
</feature>
<evidence type="ECO:0000259" key="10">
    <source>
        <dbReference type="Pfam" id="PF03522"/>
    </source>
</evidence>
<keyword evidence="6 8" id="KW-0472">Membrane</keyword>
<protein>
    <recommendedName>
        <fullName evidence="13">Cation chloride cotransporter</fullName>
    </recommendedName>
</protein>
<reference evidence="11 12" key="1">
    <citation type="submission" date="2019-10" db="EMBL/GenBank/DDBJ databases">
        <authorList>
            <person name="Palmer J.M."/>
        </authorList>
    </citation>
    <scope>NUCLEOTIDE SEQUENCE [LARGE SCALE GENOMIC DNA]</scope>
    <source>
        <strain evidence="11 12">TWF694</strain>
    </source>
</reference>
<gene>
    <name evidence="11" type="ORF">TWF694_004382</name>
</gene>
<evidence type="ECO:0000256" key="6">
    <source>
        <dbReference type="ARBA" id="ARBA00023136"/>
    </source>
</evidence>
<feature type="transmembrane region" description="Helical" evidence="8">
    <location>
        <begin position="372"/>
        <end position="392"/>
    </location>
</feature>
<dbReference type="GO" id="GO:0034486">
    <property type="term" value="P:vacuolar transmembrane transport"/>
    <property type="evidence" value="ECO:0007669"/>
    <property type="project" value="TreeGrafter"/>
</dbReference>
<keyword evidence="3" id="KW-0813">Transport</keyword>
<name>A0AAV9WZ98_9PEZI</name>
<dbReference type="PANTHER" id="PTHR11827">
    <property type="entry name" value="SOLUTE CARRIER FAMILY 12, CATION COTRANSPORTERS"/>
    <property type="match status" value="1"/>
</dbReference>
<dbReference type="EMBL" id="JAVHJO010000014">
    <property type="protein sequence ID" value="KAK6529169.1"/>
    <property type="molecule type" value="Genomic_DNA"/>
</dbReference>
<dbReference type="FunFam" id="1.20.1740.10:FF:000013">
    <property type="entry name" value="Solute carrier family 12 member"/>
    <property type="match status" value="1"/>
</dbReference>
<dbReference type="GO" id="GO:0005774">
    <property type="term" value="C:vacuolar membrane"/>
    <property type="evidence" value="ECO:0007669"/>
    <property type="project" value="TreeGrafter"/>
</dbReference>
<sequence length="1235" mass="135668">MAAATRYVSQLLGDATEALTHRASIPVEQLVPRSSGWFSRRRGSAITGDPTSHLPRISKSITNDEEMRAKSKPKTNKLGTFNGVFVPTTLNVLSILMFLRFGFILGQSGILGMMGMLVASYLINLVTTLSISAISTNGTVRGGGAYYLISRSLGPEFGGSIGIVFYLGYVLNTGMNAVGLVDCIMNNYGVGSEDGAGTLPDSFGWRYLYATGILVLCTFICLLGSGIFSKASNFLLIILLVATFSIPVSTLFVKPIYGDQGLLYSGISWQTFKENFYPHFIKGAVGSETNRKENYQTLFGILFPATGGIFAGASMSGDLRKPNKSIPKGTLHGLLVTFISYAFVILAMGATIKRTALYTNLNIIQDVNVSAGLILAGEFATCFFSALMGVIGSAKLLQALARDNLIPGFSPFGQGTSSNDEPIIAIVFTFFVAQLTLLANINQIASFVTMTYLLTFLAINLACFLLKISAAPNFRPSFGYFRWWTAAIGTVISGLTMFFVDGIYASACVLLLLFLFFVIHYTSPPKAWGDVSQSLIYHQVRKYLLRLRQENHIKFWRPQLLLFINDPRRSYKLIQFCNSLKKGGLYILAHVIVTPDFRESFPEAKKQQQAWMKYIDFGKCKAFVQIAISPAIEWGMRNIVLSAGLGGMRPNIAIMGVYNLDEYRKRRPLIDLPVPDDATKDDIDDTNETRGQLPTDTCRIEQSITITSWVNMLEDMLMSLQINVALAKGFKHLQIPKPGQPPKKKYIDLWPIQMSAQIATEDRQNSSVLTTNFDTYTLILQLGCILHTVPAWKNAYTVRVIVFVEYESDVDEECGRVKTLLENLRIKAEVVVCWLAKGDLSTYETIVNGKQGANERVEALIGSEEWWVELQRRRREAELYESQRGLNSQVADLLRSEQWPHSTFLQQGKNVPGTKVDRFLAGVKKFVKRKKGRSVTRMHGLGESLGTMNMRTHSLQPHVLSDSESESTESDSDSESVASTESAASLNDVDNYKDDDGDDDITWEGGWLERHKKPDSPSRRASIGVGVRLTPAEVSRFEAKRRTSSNRNSLNIQPTKSRTELSTIPSPGLRPASSDAQEASTADSGAPSASSTSIATATATPSRPGLKSRHSTAAFTSKTIPHAQVAEHEDSGPSIMFADQDPPSKRASGYPGGQDVALSFNDLPSLAQYLILNELMSKYSDDTAVVFTTLPGPLAGTYKSEEACVEYIAGLDVLCEGLPPVLLIHSNSMTVTMAL</sequence>
<dbReference type="Proteomes" id="UP001365542">
    <property type="component" value="Unassembled WGS sequence"/>
</dbReference>
<dbReference type="GO" id="GO:0015379">
    <property type="term" value="F:potassium:chloride symporter activity"/>
    <property type="evidence" value="ECO:0007669"/>
    <property type="project" value="TreeGrafter"/>
</dbReference>
<evidence type="ECO:0000256" key="7">
    <source>
        <dbReference type="SAM" id="MobiDB-lite"/>
    </source>
</evidence>
<keyword evidence="5 8" id="KW-1133">Transmembrane helix</keyword>
<dbReference type="GO" id="GO:0055075">
    <property type="term" value="P:potassium ion homeostasis"/>
    <property type="evidence" value="ECO:0007669"/>
    <property type="project" value="TreeGrafter"/>
</dbReference>
<feature type="transmembrane region" description="Helical" evidence="8">
    <location>
        <begin position="504"/>
        <end position="522"/>
    </location>
</feature>
<keyword evidence="12" id="KW-1185">Reference proteome</keyword>
<evidence type="ECO:0000256" key="1">
    <source>
        <dbReference type="ARBA" id="ARBA00004141"/>
    </source>
</evidence>
<evidence type="ECO:0000256" key="5">
    <source>
        <dbReference type="ARBA" id="ARBA00022989"/>
    </source>
</evidence>
<keyword evidence="4 8" id="KW-0812">Transmembrane</keyword>
<feature type="transmembrane region" description="Helical" evidence="8">
    <location>
        <begin position="110"/>
        <end position="134"/>
    </location>
</feature>
<feature type="transmembrane region" description="Helical" evidence="8">
    <location>
        <begin position="331"/>
        <end position="352"/>
    </location>
</feature>